<name>A0ABQ8PZT8_9AGAR</name>
<reference evidence="2" key="1">
    <citation type="submission" date="2022-08" db="EMBL/GenBank/DDBJ databases">
        <authorList>
            <consortium name="DOE Joint Genome Institute"/>
            <person name="Min B."/>
            <person name="Riley R."/>
            <person name="Sierra-Patev S."/>
            <person name="Naranjo-Ortiz M."/>
            <person name="Looney B."/>
            <person name="Konkel Z."/>
            <person name="Slot J.C."/>
            <person name="Sakamoto Y."/>
            <person name="Steenwyk J.L."/>
            <person name="Rokas A."/>
            <person name="Carro J."/>
            <person name="Camarero S."/>
            <person name="Ferreira P."/>
            <person name="Molpeceres G."/>
            <person name="Ruiz-Duenas F.J."/>
            <person name="Serrano A."/>
            <person name="Henrissat B."/>
            <person name="Drula E."/>
            <person name="Hughes K.W."/>
            <person name="Mata J.L."/>
            <person name="Ishikawa N.K."/>
            <person name="Vargas-Isla R."/>
            <person name="Ushijima S."/>
            <person name="Smith C.A."/>
            <person name="Ahrendt S."/>
            <person name="Andreopoulos W."/>
            <person name="He G."/>
            <person name="Labutti K."/>
            <person name="Lipzen A."/>
            <person name="Ng V."/>
            <person name="Sandor L."/>
            <person name="Barry K."/>
            <person name="Martinez A.T."/>
            <person name="Xiao Y."/>
            <person name="Gibbons J.G."/>
            <person name="Terashima K."/>
            <person name="Hibbett D.S."/>
            <person name="Grigoriev I.V."/>
        </authorList>
    </citation>
    <scope>NUCLEOTIDE SEQUENCE</scope>
    <source>
        <strain evidence="2">TFB10827</strain>
    </source>
</reference>
<evidence type="ECO:0000313" key="3">
    <source>
        <dbReference type="Proteomes" id="UP001163828"/>
    </source>
</evidence>
<feature type="region of interest" description="Disordered" evidence="1">
    <location>
        <begin position="231"/>
        <end position="253"/>
    </location>
</feature>
<proteinExistence type="predicted"/>
<dbReference type="EMBL" id="MU790921">
    <property type="protein sequence ID" value="KAJ3991975.1"/>
    <property type="molecule type" value="Genomic_DNA"/>
</dbReference>
<comment type="caution">
    <text evidence="2">The sequence shown here is derived from an EMBL/GenBank/DDBJ whole genome shotgun (WGS) entry which is preliminary data.</text>
</comment>
<protein>
    <submittedName>
        <fullName evidence="2">Uncharacterized protein</fullName>
    </submittedName>
</protein>
<accession>A0ABQ8PZT8</accession>
<evidence type="ECO:0000256" key="1">
    <source>
        <dbReference type="SAM" id="MobiDB-lite"/>
    </source>
</evidence>
<feature type="region of interest" description="Disordered" evidence="1">
    <location>
        <begin position="185"/>
        <end position="217"/>
    </location>
</feature>
<gene>
    <name evidence="2" type="ORF">F5050DRAFT_1811959</name>
</gene>
<dbReference type="Proteomes" id="UP001163828">
    <property type="component" value="Unassembled WGS sequence"/>
</dbReference>
<keyword evidence="3" id="KW-1185">Reference proteome</keyword>
<sequence>MSTIAFFAPTDFPELNVDWEEHMLEITGPSVSPPITLTVDEMIFTIQTSLALGRGWNITGSPRYSDIASTINLLIPSDSEAYLSFIDNGKLHRSNALVKYEHFFTPTQIGILQEENKLSNSLNQDTAAAFPKPPRIQQKMSPPGSITGAMIADFTKSDLDQSILFTGLMAHARETQRKNLWKLKKNNKMPRSIRGPQRYNSSEASSQSTTNGLNARISKWRLGSTKATASIHRNTDDMDVAGNVAGPSRTSAT</sequence>
<organism evidence="2 3">
    <name type="scientific">Lentinula boryana</name>
    <dbReference type="NCBI Taxonomy" id="40481"/>
    <lineage>
        <taxon>Eukaryota</taxon>
        <taxon>Fungi</taxon>
        <taxon>Dikarya</taxon>
        <taxon>Basidiomycota</taxon>
        <taxon>Agaricomycotina</taxon>
        <taxon>Agaricomycetes</taxon>
        <taxon>Agaricomycetidae</taxon>
        <taxon>Agaricales</taxon>
        <taxon>Marasmiineae</taxon>
        <taxon>Omphalotaceae</taxon>
        <taxon>Lentinula</taxon>
    </lineage>
</organism>
<evidence type="ECO:0000313" key="2">
    <source>
        <dbReference type="EMBL" id="KAJ3991975.1"/>
    </source>
</evidence>
<feature type="compositionally biased region" description="Polar residues" evidence="1">
    <location>
        <begin position="198"/>
        <end position="213"/>
    </location>
</feature>